<name>A0A2W1BGA5_HELAM</name>
<organism evidence="3 4">
    <name type="scientific">Helicoverpa armigera</name>
    <name type="common">Cotton bollworm</name>
    <name type="synonym">Heliothis armigera</name>
    <dbReference type="NCBI Taxonomy" id="29058"/>
    <lineage>
        <taxon>Eukaryota</taxon>
        <taxon>Metazoa</taxon>
        <taxon>Ecdysozoa</taxon>
        <taxon>Arthropoda</taxon>
        <taxon>Hexapoda</taxon>
        <taxon>Insecta</taxon>
        <taxon>Pterygota</taxon>
        <taxon>Neoptera</taxon>
        <taxon>Endopterygota</taxon>
        <taxon>Lepidoptera</taxon>
        <taxon>Glossata</taxon>
        <taxon>Ditrysia</taxon>
        <taxon>Noctuoidea</taxon>
        <taxon>Noctuidae</taxon>
        <taxon>Heliothinae</taxon>
        <taxon>Helicoverpa</taxon>
    </lineage>
</organism>
<proteinExistence type="predicted"/>
<feature type="chain" id="PRO_5015929305" description="Saposin B-type domain-containing protein" evidence="2">
    <location>
        <begin position="22"/>
        <end position="204"/>
    </location>
</feature>
<gene>
    <name evidence="3" type="primary">HaOG208231</name>
    <name evidence="3" type="ORF">B5X24_HaOG208231</name>
</gene>
<sequence length="204" mass="22840">MTKTPLWFLFSFYLILKISHAQSINRDWRNIPPTLNSKLPTPGPKPTPTFDKTTPTFDRTAPTFDRTTPKCYPETAVAYFLPVPPTAPKVTVLNTNANDKIPNFKSTAKENLLNVIKEVPQSTSFPPRNEMSKRVSFPPPPPCTTGLPDLMDEIPSMVQDRFSRLAETEEKTPVCESCAALIKKLPIFNFDQELLDGFLSGIGI</sequence>
<feature type="signal peptide" evidence="2">
    <location>
        <begin position="1"/>
        <end position="21"/>
    </location>
</feature>
<accession>A0A2W1BGA5</accession>
<dbReference type="Proteomes" id="UP000249218">
    <property type="component" value="Unassembled WGS sequence"/>
</dbReference>
<feature type="region of interest" description="Disordered" evidence="1">
    <location>
        <begin position="35"/>
        <end position="65"/>
    </location>
</feature>
<evidence type="ECO:0000313" key="3">
    <source>
        <dbReference type="EMBL" id="PZC74159.1"/>
    </source>
</evidence>
<evidence type="ECO:0000256" key="1">
    <source>
        <dbReference type="SAM" id="MobiDB-lite"/>
    </source>
</evidence>
<keyword evidence="4" id="KW-1185">Reference proteome</keyword>
<evidence type="ECO:0000313" key="4">
    <source>
        <dbReference type="Proteomes" id="UP000249218"/>
    </source>
</evidence>
<evidence type="ECO:0008006" key="5">
    <source>
        <dbReference type="Google" id="ProtNLM"/>
    </source>
</evidence>
<reference evidence="3 4" key="1">
    <citation type="journal article" date="2017" name="BMC Biol.">
        <title>Genomic innovations, transcriptional plasticity and gene loss underlying the evolution and divergence of two highly polyphagous and invasive Helicoverpa pest species.</title>
        <authorList>
            <person name="Pearce S.L."/>
            <person name="Clarke D.F."/>
            <person name="East P.D."/>
            <person name="Elfekih S."/>
            <person name="Gordon K.H."/>
            <person name="Jermiin L.S."/>
            <person name="McGaughran A."/>
            <person name="Oakeshott J.G."/>
            <person name="Papanikolaou A."/>
            <person name="Perera O.P."/>
            <person name="Rane R.V."/>
            <person name="Richards S."/>
            <person name="Tay W.T."/>
            <person name="Walsh T.K."/>
            <person name="Anderson A."/>
            <person name="Anderson C.J."/>
            <person name="Asgari S."/>
            <person name="Board P.G."/>
            <person name="Bretschneider A."/>
            <person name="Campbell P.M."/>
            <person name="Chertemps T."/>
            <person name="Christeller J.T."/>
            <person name="Coppin C.W."/>
            <person name="Downes S.J."/>
            <person name="Duan G."/>
            <person name="Farnsworth C.A."/>
            <person name="Good R.T."/>
            <person name="Han L.B."/>
            <person name="Han Y.C."/>
            <person name="Hatje K."/>
            <person name="Horne I."/>
            <person name="Huang Y.P."/>
            <person name="Hughes D.S."/>
            <person name="Jacquin-Joly E."/>
            <person name="James W."/>
            <person name="Jhangiani S."/>
            <person name="Kollmar M."/>
            <person name="Kuwar S.S."/>
            <person name="Li S."/>
            <person name="Liu N.Y."/>
            <person name="Maibeche M.T."/>
            <person name="Miller J.R."/>
            <person name="Montagne N."/>
            <person name="Perry T."/>
            <person name="Qu J."/>
            <person name="Song S.V."/>
            <person name="Sutton G.G."/>
            <person name="Vogel H."/>
            <person name="Walenz B.P."/>
            <person name="Xu W."/>
            <person name="Zhang H.J."/>
            <person name="Zou Z."/>
            <person name="Batterham P."/>
            <person name="Edwards O.R."/>
            <person name="Feyereisen R."/>
            <person name="Gibbs R.A."/>
            <person name="Heckel D.G."/>
            <person name="McGrath A."/>
            <person name="Robin C."/>
            <person name="Scherer S.E."/>
            <person name="Worley K.C."/>
            <person name="Wu Y.D."/>
        </authorList>
    </citation>
    <scope>NUCLEOTIDE SEQUENCE [LARGE SCALE GENOMIC DNA]</scope>
    <source>
        <strain evidence="3">Harm_GR_Male_#8</strain>
        <tissue evidence="3">Whole organism</tissue>
    </source>
</reference>
<evidence type="ECO:0000256" key="2">
    <source>
        <dbReference type="SAM" id="SignalP"/>
    </source>
</evidence>
<dbReference type="EMBL" id="KZ150065">
    <property type="protein sequence ID" value="PZC74159.1"/>
    <property type="molecule type" value="Genomic_DNA"/>
</dbReference>
<protein>
    <recommendedName>
        <fullName evidence="5">Saposin B-type domain-containing protein</fullName>
    </recommendedName>
</protein>
<dbReference type="AlphaFoldDB" id="A0A2W1BGA5"/>
<feature type="compositionally biased region" description="Low complexity" evidence="1">
    <location>
        <begin position="48"/>
        <end position="58"/>
    </location>
</feature>
<keyword evidence="2" id="KW-0732">Signal</keyword>